<proteinExistence type="predicted"/>
<name>C7N358_SLAHD</name>
<keyword evidence="3" id="KW-1185">Reference proteome</keyword>
<organism evidence="2 3">
    <name type="scientific">Slackia heliotrinireducens (strain ATCC 29202 / DSM 20476 / NCTC 11029 / RHS 1)</name>
    <name type="common">Peptococcus heliotrinreducens</name>
    <dbReference type="NCBI Taxonomy" id="471855"/>
    <lineage>
        <taxon>Bacteria</taxon>
        <taxon>Bacillati</taxon>
        <taxon>Actinomycetota</taxon>
        <taxon>Coriobacteriia</taxon>
        <taxon>Eggerthellales</taxon>
        <taxon>Eggerthellaceae</taxon>
        <taxon>Slackia</taxon>
    </lineage>
</organism>
<evidence type="ECO:0000313" key="3">
    <source>
        <dbReference type="Proteomes" id="UP000002026"/>
    </source>
</evidence>
<dbReference type="HOGENOM" id="CLU_1255267_0_0_11"/>
<keyword evidence="1" id="KW-0472">Membrane</keyword>
<feature type="transmembrane region" description="Helical" evidence="1">
    <location>
        <begin position="21"/>
        <end position="42"/>
    </location>
</feature>
<feature type="transmembrane region" description="Helical" evidence="1">
    <location>
        <begin position="48"/>
        <end position="68"/>
    </location>
</feature>
<evidence type="ECO:0000256" key="1">
    <source>
        <dbReference type="SAM" id="Phobius"/>
    </source>
</evidence>
<keyword evidence="1" id="KW-1133">Transmembrane helix</keyword>
<keyword evidence="1" id="KW-0812">Transmembrane</keyword>
<dbReference type="AlphaFoldDB" id="C7N358"/>
<dbReference type="EMBL" id="CP001684">
    <property type="protein sequence ID" value="ACV21579.1"/>
    <property type="molecule type" value="Genomic_DNA"/>
</dbReference>
<dbReference type="Proteomes" id="UP000002026">
    <property type="component" value="Chromosome"/>
</dbReference>
<feature type="transmembrane region" description="Helical" evidence="1">
    <location>
        <begin position="190"/>
        <end position="211"/>
    </location>
</feature>
<gene>
    <name evidence="2" type="ordered locus">Shel_05200</name>
</gene>
<feature type="transmembrane region" description="Helical" evidence="1">
    <location>
        <begin position="89"/>
        <end position="110"/>
    </location>
</feature>
<dbReference type="KEGG" id="shi:Shel_05200"/>
<sequence length="220" mass="24803">MRDAANRIVSEWRSSYLFQTLLSSSFSTAATAGFALFNGALGVMHQSAWCYAIALYYFILTVIRLGILRCEVKGRSETARHFETRQRRTFFRTHIALLLMNVSMFGPVILMVKGDHTFTFGLIPAIAMATYTTYRVSKSIFHLRKAKRSDNIMVAVLRTIDFLDSMVAVLALQNAMIYATEGMNAEMQTLSGGTSTGILLVMFAMTVLSFLKYRKLWATR</sequence>
<dbReference type="RefSeq" id="WP_012797684.1">
    <property type="nucleotide sequence ID" value="NC_013165.1"/>
</dbReference>
<evidence type="ECO:0000313" key="2">
    <source>
        <dbReference type="EMBL" id="ACV21579.1"/>
    </source>
</evidence>
<accession>C7N358</accession>
<feature type="transmembrane region" description="Helical" evidence="1">
    <location>
        <begin position="116"/>
        <end position="134"/>
    </location>
</feature>
<reference evidence="2 3" key="1">
    <citation type="journal article" date="2009" name="Stand. Genomic Sci.">
        <title>Complete genome sequence of Slackia heliotrinireducens type strain (RHS 1).</title>
        <authorList>
            <person name="Pukall R."/>
            <person name="Lapidus A."/>
            <person name="Nolan M."/>
            <person name="Copeland A."/>
            <person name="Glavina Del Rio T."/>
            <person name="Lucas S."/>
            <person name="Chen F."/>
            <person name="Tice H."/>
            <person name="Cheng J.F."/>
            <person name="Chertkov O."/>
            <person name="Bruce D."/>
            <person name="Goodwin L."/>
            <person name="Kuske C."/>
            <person name="Brettin T."/>
            <person name="Detter J.C."/>
            <person name="Han C."/>
            <person name="Pitluck S."/>
            <person name="Pati A."/>
            <person name="Mavrommatis K."/>
            <person name="Ivanova N."/>
            <person name="Ovchinnikova G."/>
            <person name="Chen A."/>
            <person name="Palaniappan K."/>
            <person name="Schneider S."/>
            <person name="Rohde M."/>
            <person name="Chain P."/>
            <person name="D'haeseleer P."/>
            <person name="Goker M."/>
            <person name="Bristow J."/>
            <person name="Eisen J.A."/>
            <person name="Markowitz V."/>
            <person name="Kyrpides N.C."/>
            <person name="Klenk H.P."/>
            <person name="Hugenholtz P."/>
        </authorList>
    </citation>
    <scope>NUCLEOTIDE SEQUENCE [LARGE SCALE GENOMIC DNA]</scope>
    <source>
        <strain evidence="3">ATCC 29202 / DSM 20476 / NCTC 11029 / RHS 1</strain>
    </source>
</reference>
<feature type="transmembrane region" description="Helical" evidence="1">
    <location>
        <begin position="155"/>
        <end position="178"/>
    </location>
</feature>
<dbReference type="STRING" id="471855.Shel_05200"/>
<protein>
    <submittedName>
        <fullName evidence="2">Uncharacterized protein</fullName>
    </submittedName>
</protein>